<protein>
    <submittedName>
        <fullName evidence="2">DUF2929 family protein</fullName>
    </submittedName>
</protein>
<dbReference type="InterPro" id="IPR021324">
    <property type="entry name" value="DUF2929"/>
</dbReference>
<feature type="transmembrane region" description="Helical" evidence="1">
    <location>
        <begin position="31"/>
        <end position="53"/>
    </location>
</feature>
<dbReference type="EMBL" id="JBHSFU010000007">
    <property type="protein sequence ID" value="MFC4559303.1"/>
    <property type="molecule type" value="Genomic_DNA"/>
</dbReference>
<gene>
    <name evidence="2" type="ORF">ACFO3D_13975</name>
</gene>
<dbReference type="RefSeq" id="WP_390297166.1">
    <property type="nucleotide sequence ID" value="NZ_JBHSFU010000007.1"/>
</dbReference>
<dbReference type="Pfam" id="PF11151">
    <property type="entry name" value="DUF2929"/>
    <property type="match status" value="1"/>
</dbReference>
<proteinExistence type="predicted"/>
<evidence type="ECO:0000256" key="1">
    <source>
        <dbReference type="SAM" id="Phobius"/>
    </source>
</evidence>
<sequence>MRFVIPFIWALLISFVIAYVLTSMAGSTVDLFSTFVVAVILTLTAFILGEGILKDGTEQ</sequence>
<organism evidence="2 3">
    <name type="scientific">Virgibacillus kekensis</name>
    <dbReference type="NCBI Taxonomy" id="202261"/>
    <lineage>
        <taxon>Bacteria</taxon>
        <taxon>Bacillati</taxon>
        <taxon>Bacillota</taxon>
        <taxon>Bacilli</taxon>
        <taxon>Bacillales</taxon>
        <taxon>Bacillaceae</taxon>
        <taxon>Virgibacillus</taxon>
    </lineage>
</organism>
<reference evidence="3" key="1">
    <citation type="journal article" date="2019" name="Int. J. Syst. Evol. Microbiol.">
        <title>The Global Catalogue of Microorganisms (GCM) 10K type strain sequencing project: providing services to taxonomists for standard genome sequencing and annotation.</title>
        <authorList>
            <consortium name="The Broad Institute Genomics Platform"/>
            <consortium name="The Broad Institute Genome Sequencing Center for Infectious Disease"/>
            <person name="Wu L."/>
            <person name="Ma J."/>
        </authorList>
    </citation>
    <scope>NUCLEOTIDE SEQUENCE [LARGE SCALE GENOMIC DNA]</scope>
    <source>
        <strain evidence="3">CGMCC 4.7426</strain>
    </source>
</reference>
<evidence type="ECO:0000313" key="3">
    <source>
        <dbReference type="Proteomes" id="UP001595989"/>
    </source>
</evidence>
<keyword evidence="1" id="KW-0812">Transmembrane</keyword>
<comment type="caution">
    <text evidence="2">The sequence shown here is derived from an EMBL/GenBank/DDBJ whole genome shotgun (WGS) entry which is preliminary data.</text>
</comment>
<name>A0ABV9DP22_9BACI</name>
<evidence type="ECO:0000313" key="2">
    <source>
        <dbReference type="EMBL" id="MFC4559303.1"/>
    </source>
</evidence>
<dbReference type="Proteomes" id="UP001595989">
    <property type="component" value="Unassembled WGS sequence"/>
</dbReference>
<keyword evidence="3" id="KW-1185">Reference proteome</keyword>
<keyword evidence="1" id="KW-0472">Membrane</keyword>
<keyword evidence="1" id="KW-1133">Transmembrane helix</keyword>
<accession>A0ABV9DP22</accession>
<feature type="transmembrane region" description="Helical" evidence="1">
    <location>
        <begin position="7"/>
        <end position="25"/>
    </location>
</feature>